<gene>
    <name evidence="3" type="ORF">NSJP_0200</name>
</gene>
<organism evidence="3 4">
    <name type="scientific">Nitrospira japonica</name>
    <dbReference type="NCBI Taxonomy" id="1325564"/>
    <lineage>
        <taxon>Bacteria</taxon>
        <taxon>Pseudomonadati</taxon>
        <taxon>Nitrospirota</taxon>
        <taxon>Nitrospiria</taxon>
        <taxon>Nitrospirales</taxon>
        <taxon>Nitrospiraceae</taxon>
        <taxon>Nitrospira</taxon>
    </lineage>
</organism>
<protein>
    <recommendedName>
        <fullName evidence="2">PilZ domain-containing protein</fullName>
    </recommendedName>
</protein>
<dbReference type="InterPro" id="IPR009875">
    <property type="entry name" value="PilZ_domain"/>
</dbReference>
<sequence>MLPLSFPAGAVPMSPSGSEEAGRMERRRHRRVPAQINGLLCGNSHEVEGTTVDLSLGGAKIESGLEVYPGKVIVIRLMIPGVEEPVSIPEALVRWVEPNQFGVEFQRVDQKELDELEELLGDFEEAEGSGHA</sequence>
<evidence type="ECO:0000313" key="4">
    <source>
        <dbReference type="Proteomes" id="UP000192042"/>
    </source>
</evidence>
<evidence type="ECO:0000313" key="3">
    <source>
        <dbReference type="EMBL" id="SLM46372.1"/>
    </source>
</evidence>
<dbReference type="Pfam" id="PF07238">
    <property type="entry name" value="PilZ"/>
    <property type="match status" value="1"/>
</dbReference>
<dbReference type="SUPFAM" id="SSF141371">
    <property type="entry name" value="PilZ domain-like"/>
    <property type="match status" value="1"/>
</dbReference>
<dbReference type="AlphaFoldDB" id="A0A1W1I067"/>
<dbReference type="Gene3D" id="2.40.10.220">
    <property type="entry name" value="predicted glycosyltransferase like domains"/>
    <property type="match status" value="1"/>
</dbReference>
<name>A0A1W1I067_9BACT</name>
<dbReference type="GO" id="GO:0035438">
    <property type="term" value="F:cyclic-di-GMP binding"/>
    <property type="evidence" value="ECO:0007669"/>
    <property type="project" value="InterPro"/>
</dbReference>
<evidence type="ECO:0000256" key="1">
    <source>
        <dbReference type="SAM" id="MobiDB-lite"/>
    </source>
</evidence>
<keyword evidence="4" id="KW-1185">Reference proteome</keyword>
<dbReference type="KEGG" id="nja:NSJP_0200"/>
<accession>A0A1W1I067</accession>
<feature type="region of interest" description="Disordered" evidence="1">
    <location>
        <begin position="1"/>
        <end position="28"/>
    </location>
</feature>
<feature type="domain" description="PilZ" evidence="2">
    <location>
        <begin position="25"/>
        <end position="120"/>
    </location>
</feature>
<dbReference type="EMBL" id="LT828648">
    <property type="protein sequence ID" value="SLM46372.1"/>
    <property type="molecule type" value="Genomic_DNA"/>
</dbReference>
<proteinExistence type="predicted"/>
<dbReference type="Proteomes" id="UP000192042">
    <property type="component" value="Chromosome I"/>
</dbReference>
<evidence type="ECO:0000259" key="2">
    <source>
        <dbReference type="Pfam" id="PF07238"/>
    </source>
</evidence>
<reference evidence="3 4" key="1">
    <citation type="submission" date="2017-03" db="EMBL/GenBank/DDBJ databases">
        <authorList>
            <person name="Afonso C.L."/>
            <person name="Miller P.J."/>
            <person name="Scott M.A."/>
            <person name="Spackman E."/>
            <person name="Goraichik I."/>
            <person name="Dimitrov K.M."/>
            <person name="Suarez D.L."/>
            <person name="Swayne D.E."/>
        </authorList>
    </citation>
    <scope>NUCLEOTIDE SEQUENCE [LARGE SCALE GENOMIC DNA]</scope>
    <source>
        <strain evidence="3">Genome sequencing of Nitrospira japonica strain NJ11</strain>
    </source>
</reference>